<gene>
    <name evidence="2" type="ORF">AADG42_03125</name>
</gene>
<dbReference type="Pfam" id="PF02566">
    <property type="entry name" value="OsmC"/>
    <property type="match status" value="1"/>
</dbReference>
<dbReference type="InterPro" id="IPR036102">
    <property type="entry name" value="OsmC/Ohrsf"/>
</dbReference>
<dbReference type="SUPFAM" id="SSF82784">
    <property type="entry name" value="OsmC-like"/>
    <property type="match status" value="1"/>
</dbReference>
<dbReference type="InterPro" id="IPR029058">
    <property type="entry name" value="AB_hydrolase_fold"/>
</dbReference>
<name>A0ABZ3FJY4_9ACTN</name>
<dbReference type="RefSeq" id="WP_425307772.1">
    <property type="nucleotide sequence ID" value="NZ_CP154795.1"/>
</dbReference>
<dbReference type="Gene3D" id="3.40.50.1820">
    <property type="entry name" value="alpha/beta hydrolase"/>
    <property type="match status" value="1"/>
</dbReference>
<keyword evidence="3" id="KW-1185">Reference proteome</keyword>
<evidence type="ECO:0000259" key="1">
    <source>
        <dbReference type="Pfam" id="PF12146"/>
    </source>
</evidence>
<keyword evidence="2" id="KW-0378">Hydrolase</keyword>
<dbReference type="InterPro" id="IPR022742">
    <property type="entry name" value="Hydrolase_4"/>
</dbReference>
<evidence type="ECO:0000313" key="3">
    <source>
        <dbReference type="Proteomes" id="UP001442841"/>
    </source>
</evidence>
<dbReference type="Pfam" id="PF12146">
    <property type="entry name" value="Hydrolase_4"/>
    <property type="match status" value="1"/>
</dbReference>
<dbReference type="PANTHER" id="PTHR39624:SF2">
    <property type="entry name" value="OSMC-LIKE PROTEIN"/>
    <property type="match status" value="1"/>
</dbReference>
<dbReference type="InterPro" id="IPR003718">
    <property type="entry name" value="OsmC/Ohr_fam"/>
</dbReference>
<dbReference type="InterPro" id="IPR015946">
    <property type="entry name" value="KH_dom-like_a/b"/>
</dbReference>
<sequence>MSAAQRITFKGSSGTELAARLDMPAGPPRALAVFAHCFTCSKDVYAVSRTSAELNEQGIGVLRFDFTGLGHSDGDFANTNFSSNLEDLRLAVLWLSENHEAPQLLIGHSFGGAAVLAVAGEFESIRAVVTIAAPAELSHVAGVLGEINPEVLEADEPVEVQLAGRPFTIKPQFIEDLGHHRITKAVAEMRKALLVIHSPLDNVVGIDHAERIFAAARHPKSYLSIQADHLLTRRGEAEYVARAIGTWAERYIKVPDSYPAPDASAQVVVGETGQGKFLNHVVAGRHRSLADEPESIGGFDAGMSPYDYLAAALGACTSMTIRMYADHKNLPLDRVVVEVDHDKIHSDDSAAASGGVRRRVDQFTRRLYLTGDLDDAARQRMTEIADRCPVHLTLHESSKIVTELMDEGSTPG</sequence>
<dbReference type="GO" id="GO:0016787">
    <property type="term" value="F:hydrolase activity"/>
    <property type="evidence" value="ECO:0007669"/>
    <property type="project" value="UniProtKB-KW"/>
</dbReference>
<protein>
    <submittedName>
        <fullName evidence="2">Alpha/beta fold hydrolase</fullName>
    </submittedName>
</protein>
<dbReference type="EMBL" id="CP154795">
    <property type="protein sequence ID" value="XAN06338.1"/>
    <property type="molecule type" value="Genomic_DNA"/>
</dbReference>
<evidence type="ECO:0000313" key="2">
    <source>
        <dbReference type="EMBL" id="XAN06338.1"/>
    </source>
</evidence>
<dbReference type="Gene3D" id="3.30.300.20">
    <property type="match status" value="1"/>
</dbReference>
<organism evidence="2 3">
    <name type="scientific">Ammonicoccus fulvus</name>
    <dbReference type="NCBI Taxonomy" id="3138240"/>
    <lineage>
        <taxon>Bacteria</taxon>
        <taxon>Bacillati</taxon>
        <taxon>Actinomycetota</taxon>
        <taxon>Actinomycetes</taxon>
        <taxon>Propionibacteriales</taxon>
        <taxon>Propionibacteriaceae</taxon>
        <taxon>Ammonicoccus</taxon>
    </lineage>
</organism>
<dbReference type="PANTHER" id="PTHR39624">
    <property type="entry name" value="PROTEIN INVOLVED IN RIMO-MEDIATED BETA-METHYLTHIOLATION OF RIBOSOMAL PROTEIN S12 YCAO"/>
    <property type="match status" value="1"/>
</dbReference>
<feature type="domain" description="Serine aminopeptidase S33" evidence="1">
    <location>
        <begin position="27"/>
        <end position="135"/>
    </location>
</feature>
<dbReference type="SUPFAM" id="SSF53474">
    <property type="entry name" value="alpha/beta-Hydrolases"/>
    <property type="match status" value="1"/>
</dbReference>
<accession>A0ABZ3FJY4</accession>
<dbReference type="Proteomes" id="UP001442841">
    <property type="component" value="Chromosome"/>
</dbReference>
<reference evidence="2 3" key="1">
    <citation type="submission" date="2024-04" db="EMBL/GenBank/DDBJ databases">
        <title>Isolation of an actinomycete strain from pig manure.</title>
        <authorList>
            <person name="Gong T."/>
            <person name="Yu Z."/>
            <person name="An M."/>
            <person name="Wei C."/>
            <person name="Yang W."/>
            <person name="Liu L."/>
        </authorList>
    </citation>
    <scope>NUCLEOTIDE SEQUENCE [LARGE SCALE GENOMIC DNA]</scope>
    <source>
        <strain evidence="2 3">ZF39</strain>
    </source>
</reference>
<proteinExistence type="predicted"/>